<keyword evidence="1" id="KW-0804">Transcription</keyword>
<dbReference type="Proteomes" id="UP001060215">
    <property type="component" value="Chromosome 10"/>
</dbReference>
<accession>A0ACC0GCG3</accession>
<protein>
    <submittedName>
        <fullName evidence="1">DNA-directed RNA polymerase V subunit 5A</fullName>
    </submittedName>
</protein>
<dbReference type="EMBL" id="CM045767">
    <property type="protein sequence ID" value="KAI7998817.1"/>
    <property type="molecule type" value="Genomic_DNA"/>
</dbReference>
<organism evidence="1 2">
    <name type="scientific">Camellia lanceoleosa</name>
    <dbReference type="NCBI Taxonomy" id="1840588"/>
    <lineage>
        <taxon>Eukaryota</taxon>
        <taxon>Viridiplantae</taxon>
        <taxon>Streptophyta</taxon>
        <taxon>Embryophyta</taxon>
        <taxon>Tracheophyta</taxon>
        <taxon>Spermatophyta</taxon>
        <taxon>Magnoliopsida</taxon>
        <taxon>eudicotyledons</taxon>
        <taxon>Gunneridae</taxon>
        <taxon>Pentapetalae</taxon>
        <taxon>asterids</taxon>
        <taxon>Ericales</taxon>
        <taxon>Theaceae</taxon>
        <taxon>Camellia</taxon>
    </lineage>
</organism>
<comment type="caution">
    <text evidence="1">The sequence shown here is derived from an EMBL/GenBank/DDBJ whole genome shotgun (WGS) entry which is preliminary data.</text>
</comment>
<gene>
    <name evidence="1" type="ORF">LOK49_LG10G02735</name>
</gene>
<proteinExistence type="predicted"/>
<keyword evidence="2" id="KW-1185">Reference proteome</keyword>
<keyword evidence="1" id="KW-0240">DNA-directed RNA polymerase</keyword>
<sequence>MSGSFVDEGSKESLRYYLARRTLLEMLRDRGYAVSSSDIELSSGLSLHSRPKPRHRSPSDLRLSPLRPRQQGSRHFL</sequence>
<name>A0ACC0GCG3_9ERIC</name>
<reference evidence="1 2" key="1">
    <citation type="journal article" date="2022" name="Plant J.">
        <title>Chromosome-level genome of Camellia lanceoleosa provides a valuable resource for understanding genome evolution and self-incompatibility.</title>
        <authorList>
            <person name="Gong W."/>
            <person name="Xiao S."/>
            <person name="Wang L."/>
            <person name="Liao Z."/>
            <person name="Chang Y."/>
            <person name="Mo W."/>
            <person name="Hu G."/>
            <person name="Li W."/>
            <person name="Zhao G."/>
            <person name="Zhu H."/>
            <person name="Hu X."/>
            <person name="Ji K."/>
            <person name="Xiang X."/>
            <person name="Song Q."/>
            <person name="Yuan D."/>
            <person name="Jin S."/>
            <person name="Zhang L."/>
        </authorList>
    </citation>
    <scope>NUCLEOTIDE SEQUENCE [LARGE SCALE GENOMIC DNA]</scope>
    <source>
        <strain evidence="1">SQ_2022a</strain>
    </source>
</reference>
<evidence type="ECO:0000313" key="1">
    <source>
        <dbReference type="EMBL" id="KAI7998817.1"/>
    </source>
</evidence>
<evidence type="ECO:0000313" key="2">
    <source>
        <dbReference type="Proteomes" id="UP001060215"/>
    </source>
</evidence>